<dbReference type="AlphaFoldDB" id="A0A562V1K3"/>
<keyword evidence="4" id="KW-1185">Reference proteome</keyword>
<sequence length="197" mass="22133">MTGPHDVFSHPPHGRIILLNGTSSSGKTGIARALLPLLDRPHFHMPVDGINAMRADDWAERLGPERFSEVLERTVLGFHRAVAGMALAGNDVVMDHVLREPHWLTDCLRLFAPLDVLFVKVYCPLPELRRRELARRDREPGRAEHHFPRVHAHGRYDLECDTGRFSSHECARRIAARISEGTPGTAFEELRAAESGD</sequence>
<dbReference type="Gene3D" id="3.40.50.300">
    <property type="entry name" value="P-loop containing nucleotide triphosphate hydrolases"/>
    <property type="match status" value="1"/>
</dbReference>
<keyword evidence="3" id="KW-0808">Transferase</keyword>
<evidence type="ECO:0000256" key="1">
    <source>
        <dbReference type="PIRSR" id="PIRSR007531-1"/>
    </source>
</evidence>
<evidence type="ECO:0000256" key="2">
    <source>
        <dbReference type="PIRSR" id="PIRSR007531-2"/>
    </source>
</evidence>
<dbReference type="EMBL" id="VLLL01000006">
    <property type="protein sequence ID" value="TWJ11731.1"/>
    <property type="molecule type" value="Genomic_DNA"/>
</dbReference>
<evidence type="ECO:0000313" key="3">
    <source>
        <dbReference type="EMBL" id="TWJ11731.1"/>
    </source>
</evidence>
<feature type="binding site" evidence="2">
    <location>
        <begin position="21"/>
        <end position="28"/>
    </location>
    <ligand>
        <name>ATP</name>
        <dbReference type="ChEBI" id="CHEBI:30616"/>
    </ligand>
</feature>
<organism evidence="3 4">
    <name type="scientific">Stackebrandtia albiflava</name>
    <dbReference type="NCBI Taxonomy" id="406432"/>
    <lineage>
        <taxon>Bacteria</taxon>
        <taxon>Bacillati</taxon>
        <taxon>Actinomycetota</taxon>
        <taxon>Actinomycetes</taxon>
        <taxon>Glycomycetales</taxon>
        <taxon>Glycomycetaceae</taxon>
        <taxon>Stackebrandtia</taxon>
    </lineage>
</organism>
<accession>A0A562V1K3</accession>
<dbReference type="InterPro" id="IPR027417">
    <property type="entry name" value="P-loop_NTPase"/>
</dbReference>
<name>A0A562V1K3_9ACTN</name>
<dbReference type="GO" id="GO:0016740">
    <property type="term" value="F:transferase activity"/>
    <property type="evidence" value="ECO:0007669"/>
    <property type="project" value="UniProtKB-KW"/>
</dbReference>
<protein>
    <submittedName>
        <fullName evidence="3">Chloramphenicol 3-O phosphotransferase</fullName>
    </submittedName>
</protein>
<evidence type="ECO:0000313" key="4">
    <source>
        <dbReference type="Proteomes" id="UP000321617"/>
    </source>
</evidence>
<dbReference type="GO" id="GO:0005524">
    <property type="term" value="F:ATP binding"/>
    <property type="evidence" value="ECO:0007669"/>
    <property type="project" value="InterPro"/>
</dbReference>
<comment type="caution">
    <text evidence="3">The sequence shown here is derived from an EMBL/GenBank/DDBJ whole genome shotgun (WGS) entry which is preliminary data.</text>
</comment>
<dbReference type="PIRSF" id="PIRSF007531">
    <property type="entry name" value="CPT"/>
    <property type="match status" value="1"/>
</dbReference>
<dbReference type="RefSeq" id="WP_147138290.1">
    <property type="nucleotide sequence ID" value="NZ_BAABIJ010000002.1"/>
</dbReference>
<proteinExistence type="predicted"/>
<dbReference type="Pfam" id="PF07931">
    <property type="entry name" value="CPT"/>
    <property type="match status" value="1"/>
</dbReference>
<dbReference type="OrthoDB" id="67453at2"/>
<feature type="active site" evidence="1">
    <location>
        <position position="48"/>
    </location>
</feature>
<dbReference type="Proteomes" id="UP000321617">
    <property type="component" value="Unassembled WGS sequence"/>
</dbReference>
<gene>
    <name evidence="3" type="ORF">LX16_2460</name>
</gene>
<dbReference type="InterPro" id="IPR012853">
    <property type="entry name" value="CPT"/>
</dbReference>
<reference evidence="3 4" key="1">
    <citation type="journal article" date="2013" name="Stand. Genomic Sci.">
        <title>Genomic Encyclopedia of Type Strains, Phase I: The one thousand microbial genomes (KMG-I) project.</title>
        <authorList>
            <person name="Kyrpides N.C."/>
            <person name="Woyke T."/>
            <person name="Eisen J.A."/>
            <person name="Garrity G."/>
            <person name="Lilburn T.G."/>
            <person name="Beck B.J."/>
            <person name="Whitman W.B."/>
            <person name="Hugenholtz P."/>
            <person name="Klenk H.P."/>
        </authorList>
    </citation>
    <scope>NUCLEOTIDE SEQUENCE [LARGE SCALE GENOMIC DNA]</scope>
    <source>
        <strain evidence="3 4">DSM 45044</strain>
    </source>
</reference>
<dbReference type="SUPFAM" id="SSF52540">
    <property type="entry name" value="P-loop containing nucleoside triphosphate hydrolases"/>
    <property type="match status" value="1"/>
</dbReference>